<dbReference type="AlphaFoldDB" id="A0AAD9WMS7"/>
<dbReference type="CDD" id="cd15475">
    <property type="entry name" value="MyosinXI_CBD"/>
    <property type="match status" value="1"/>
</dbReference>
<evidence type="ECO:0000313" key="3">
    <source>
        <dbReference type="Proteomes" id="UP001280121"/>
    </source>
</evidence>
<dbReference type="PROSITE" id="PS51126">
    <property type="entry name" value="DILUTE"/>
    <property type="match status" value="1"/>
</dbReference>
<dbReference type="InterPro" id="IPR002710">
    <property type="entry name" value="Dilute_dom"/>
</dbReference>
<name>A0AAD9WMS7_9ROSI</name>
<dbReference type="InterPro" id="IPR052072">
    <property type="entry name" value="Vascular_dev_regulator"/>
</dbReference>
<accession>A0AAD9WMS7</accession>
<dbReference type="Proteomes" id="UP001280121">
    <property type="component" value="Unassembled WGS sequence"/>
</dbReference>
<gene>
    <name evidence="2" type="ORF">Ddye_031976</name>
</gene>
<feature type="domain" description="Dilute" evidence="1">
    <location>
        <begin position="36"/>
        <end position="352"/>
    </location>
</feature>
<dbReference type="PANTHER" id="PTHR16027">
    <property type="entry name" value="DILUTE DOMAIN-CONTAINING PROTEIN YPR089W"/>
    <property type="match status" value="1"/>
</dbReference>
<dbReference type="InterPro" id="IPR037975">
    <property type="entry name" value="MyosinXI_CBD"/>
</dbReference>
<dbReference type="Pfam" id="PF01843">
    <property type="entry name" value="DIL"/>
    <property type="match status" value="1"/>
</dbReference>
<reference evidence="2" key="1">
    <citation type="journal article" date="2023" name="Plant J.">
        <title>Genome sequences and population genomics provide insights into the demographic history, inbreeding, and mutation load of two 'living fossil' tree species of Dipteronia.</title>
        <authorList>
            <person name="Feng Y."/>
            <person name="Comes H.P."/>
            <person name="Chen J."/>
            <person name="Zhu S."/>
            <person name="Lu R."/>
            <person name="Zhang X."/>
            <person name="Li P."/>
            <person name="Qiu J."/>
            <person name="Olsen K.M."/>
            <person name="Qiu Y."/>
        </authorList>
    </citation>
    <scope>NUCLEOTIDE SEQUENCE</scope>
    <source>
        <strain evidence="2">KIB01</strain>
    </source>
</reference>
<dbReference type="PANTHER" id="PTHR16027:SF6">
    <property type="entry name" value="DILUTE DOMAIN-CONTAINING PROTEIN"/>
    <property type="match status" value="1"/>
</dbReference>
<evidence type="ECO:0000259" key="1">
    <source>
        <dbReference type="PROSITE" id="PS51126"/>
    </source>
</evidence>
<comment type="caution">
    <text evidence="2">The sequence shown here is derived from an EMBL/GenBank/DDBJ whole genome shotgun (WGS) entry which is preliminary data.</text>
</comment>
<dbReference type="EMBL" id="JANJYI010000009">
    <property type="protein sequence ID" value="KAK2637184.1"/>
    <property type="molecule type" value="Genomic_DNA"/>
</dbReference>
<protein>
    <recommendedName>
        <fullName evidence="1">Dilute domain-containing protein</fullName>
    </recommendedName>
</protein>
<keyword evidence="3" id="KW-1185">Reference proteome</keyword>
<evidence type="ECO:0000313" key="2">
    <source>
        <dbReference type="EMBL" id="KAK2637184.1"/>
    </source>
</evidence>
<dbReference type="SMART" id="SM01132">
    <property type="entry name" value="DIL"/>
    <property type="match status" value="1"/>
</dbReference>
<sequence length="409" mass="46315">MEDKRFDNNRPVAACVVYKSLLQWRSFEAEKTNIFDRIIHTIRLSTIRSQDNICDLAYWLSATSTLLFHVQNTLKASNKQNAASHRSRTSPATIFGRMAQGFRSSSMGMGTSTGYSGMVGQPNEQSKVDAKYPALLFKQHLTAYVEKIYGMIRDALKKEIGPFLNLCIQAPKSARVRSIRGSSKSIHSNIVAKQQASNIYWQSIANKLDHTLNILSANHVPSMITSTMFSQVFSYINVQLFNSLLLRRECCSFSNGEYVKVGLQELEQWCVRATNQLAGTSWDELQHIRQAVGFLVLHQKAQKSLDEITNELCPILSTPQIYRIGTMFWDDKYGTQGLSAHVIGRMRILMAEDSINMPNNSFLIDVDSSIPFTMEEMSQSLSDFKLSDVDPPPLLRQRSDFHFLFQPAD</sequence>
<organism evidence="2 3">
    <name type="scientific">Dipteronia dyeriana</name>
    <dbReference type="NCBI Taxonomy" id="168575"/>
    <lineage>
        <taxon>Eukaryota</taxon>
        <taxon>Viridiplantae</taxon>
        <taxon>Streptophyta</taxon>
        <taxon>Embryophyta</taxon>
        <taxon>Tracheophyta</taxon>
        <taxon>Spermatophyta</taxon>
        <taxon>Magnoliopsida</taxon>
        <taxon>eudicotyledons</taxon>
        <taxon>Gunneridae</taxon>
        <taxon>Pentapetalae</taxon>
        <taxon>rosids</taxon>
        <taxon>malvids</taxon>
        <taxon>Sapindales</taxon>
        <taxon>Sapindaceae</taxon>
        <taxon>Hippocastanoideae</taxon>
        <taxon>Acereae</taxon>
        <taxon>Dipteronia</taxon>
    </lineage>
</organism>
<proteinExistence type="predicted"/>
<dbReference type="GO" id="GO:0007015">
    <property type="term" value="P:actin filament organization"/>
    <property type="evidence" value="ECO:0007669"/>
    <property type="project" value="InterPro"/>
</dbReference>